<feature type="compositionally biased region" description="Low complexity" evidence="1">
    <location>
        <begin position="223"/>
        <end position="238"/>
    </location>
</feature>
<dbReference type="STRING" id="1280948.HY36_11695"/>
<evidence type="ECO:0000256" key="1">
    <source>
        <dbReference type="SAM" id="MobiDB-lite"/>
    </source>
</evidence>
<gene>
    <name evidence="3" type="ORF">HY36_11695</name>
</gene>
<protein>
    <recommendedName>
        <fullName evidence="5">Tetratricopeptide repeat-like domain-containing protein</fullName>
    </recommendedName>
</protein>
<dbReference type="Proteomes" id="UP000024547">
    <property type="component" value="Unassembled WGS sequence"/>
</dbReference>
<feature type="compositionally biased region" description="Acidic residues" evidence="1">
    <location>
        <begin position="239"/>
        <end position="248"/>
    </location>
</feature>
<proteinExistence type="predicted"/>
<dbReference type="PATRIC" id="fig|1280948.3.peg.3460"/>
<dbReference type="OrthoDB" id="7173339at2"/>
<keyword evidence="2" id="KW-0472">Membrane</keyword>
<dbReference type="RefSeq" id="WP_035555541.1">
    <property type="nucleotide sequence ID" value="NZ_AWFH01000063.1"/>
</dbReference>
<evidence type="ECO:0000313" key="3">
    <source>
        <dbReference type="EMBL" id="KCZ57833.1"/>
    </source>
</evidence>
<dbReference type="AlphaFoldDB" id="A0A059DWT6"/>
<dbReference type="EMBL" id="AWFH01000063">
    <property type="protein sequence ID" value="KCZ57833.1"/>
    <property type="molecule type" value="Genomic_DNA"/>
</dbReference>
<comment type="caution">
    <text evidence="3">The sequence shown here is derived from an EMBL/GenBank/DDBJ whole genome shotgun (WGS) entry which is preliminary data.</text>
</comment>
<name>A0A059DWT6_9PROT</name>
<accession>A0A059DWT6</accession>
<reference evidence="3 4" key="1">
    <citation type="journal article" date="2014" name="Antonie Van Leeuwenhoek">
        <title>Hyphomonas beringensis sp. nov. and Hyphomonas chukchiensis sp. nov., isolated from surface seawater of the Bering Sea and Chukchi Sea.</title>
        <authorList>
            <person name="Li C."/>
            <person name="Lai Q."/>
            <person name="Li G."/>
            <person name="Dong C."/>
            <person name="Wang J."/>
            <person name="Liao Y."/>
            <person name="Shao Z."/>
        </authorList>
    </citation>
    <scope>NUCLEOTIDE SEQUENCE [LARGE SCALE GENOMIC DNA]</scope>
    <source>
        <strain evidence="3 4">22II1-22F38</strain>
    </source>
</reference>
<organism evidence="3 4">
    <name type="scientific">Hyphomonas atlantica</name>
    <dbReference type="NCBI Taxonomy" id="1280948"/>
    <lineage>
        <taxon>Bacteria</taxon>
        <taxon>Pseudomonadati</taxon>
        <taxon>Pseudomonadota</taxon>
        <taxon>Alphaproteobacteria</taxon>
        <taxon>Hyphomonadales</taxon>
        <taxon>Hyphomonadaceae</taxon>
        <taxon>Hyphomonas</taxon>
    </lineage>
</organism>
<keyword evidence="2" id="KW-0812">Transmembrane</keyword>
<keyword evidence="4" id="KW-1185">Reference proteome</keyword>
<feature type="transmembrane region" description="Helical" evidence="2">
    <location>
        <begin position="27"/>
        <end position="46"/>
    </location>
</feature>
<evidence type="ECO:0000256" key="2">
    <source>
        <dbReference type="SAM" id="Phobius"/>
    </source>
</evidence>
<feature type="region of interest" description="Disordered" evidence="1">
    <location>
        <begin position="211"/>
        <end position="248"/>
    </location>
</feature>
<sequence>MSDIFDEVEESIRQDKMEGLWKRYRPFIYGAAALLVGAVALNEFVLRPQAEQARNERALAFETALNLLENDQYVEAEAAFRELAEGNGKIAPLAAQYLAQTQYEGGGDATSATRTLSAAAAVEGSPYERLSILKTAYFSVDTQSMQDLEATLGSLVEDEGPLGALARELVAAKAFETGDIARARTEFNRLRFDAAAPEGVKRRAEIALAAIPPASADADEVDAGATDAPDDSSAPAETDSADIEETGQ</sequence>
<keyword evidence="2" id="KW-1133">Transmembrane helix</keyword>
<dbReference type="eggNOG" id="COG4649">
    <property type="taxonomic scope" value="Bacteria"/>
</dbReference>
<evidence type="ECO:0008006" key="5">
    <source>
        <dbReference type="Google" id="ProtNLM"/>
    </source>
</evidence>
<evidence type="ECO:0000313" key="4">
    <source>
        <dbReference type="Proteomes" id="UP000024547"/>
    </source>
</evidence>